<sequence>MKQTLKTLIRNVKSINGNSLAEFATTTALMATLAATAAPKLSEMSEGAKAEKSRNELDKMVKQAGQFYQDTADIEGRGRFPGQDKYDRPVTGANHGSLSSSAHELAILADLISASGGNGTYIEYRGGDGADWVSVFGKTNADFPVPSNTTLAADDDAGDCSDCPGGSSSDNGGAAPSIHTDPATGLYIAKDGHYEWKQLFGGEVVGSQYQDGHFVYQVVKGGGTGDDTYPPVLYVADIENASDFNNVLEP</sequence>
<proteinExistence type="predicted"/>
<gene>
    <name evidence="1" type="ORF">METZ01_LOCUS105648</name>
</gene>
<protein>
    <submittedName>
        <fullName evidence="1">Uncharacterized protein</fullName>
    </submittedName>
</protein>
<organism evidence="1">
    <name type="scientific">marine metagenome</name>
    <dbReference type="NCBI Taxonomy" id="408172"/>
    <lineage>
        <taxon>unclassified sequences</taxon>
        <taxon>metagenomes</taxon>
        <taxon>ecological metagenomes</taxon>
    </lineage>
</organism>
<evidence type="ECO:0000313" key="1">
    <source>
        <dbReference type="EMBL" id="SVA52794.1"/>
    </source>
</evidence>
<dbReference type="AlphaFoldDB" id="A0A381WJV4"/>
<name>A0A381WJV4_9ZZZZ</name>
<accession>A0A381WJV4</accession>
<dbReference type="EMBL" id="UINC01012037">
    <property type="protein sequence ID" value="SVA52794.1"/>
    <property type="molecule type" value="Genomic_DNA"/>
</dbReference>
<reference evidence="1" key="1">
    <citation type="submission" date="2018-05" db="EMBL/GenBank/DDBJ databases">
        <authorList>
            <person name="Lanie J.A."/>
            <person name="Ng W.-L."/>
            <person name="Kazmierczak K.M."/>
            <person name="Andrzejewski T.M."/>
            <person name="Davidsen T.M."/>
            <person name="Wayne K.J."/>
            <person name="Tettelin H."/>
            <person name="Glass J.I."/>
            <person name="Rusch D."/>
            <person name="Podicherti R."/>
            <person name="Tsui H.-C.T."/>
            <person name="Winkler M.E."/>
        </authorList>
    </citation>
    <scope>NUCLEOTIDE SEQUENCE</scope>
</reference>